<protein>
    <submittedName>
        <fullName evidence="4">RHS repeat-associated core domain-containing protein</fullName>
    </submittedName>
</protein>
<feature type="region of interest" description="Disordered" evidence="1">
    <location>
        <begin position="1128"/>
        <end position="1164"/>
    </location>
</feature>
<dbReference type="RefSeq" id="WP_194107652.1">
    <property type="nucleotide sequence ID" value="NZ_JADFFM010000002.1"/>
</dbReference>
<evidence type="ECO:0000256" key="1">
    <source>
        <dbReference type="SAM" id="MobiDB-lite"/>
    </source>
</evidence>
<feature type="chain" id="PRO_5046815633" evidence="2">
    <location>
        <begin position="24"/>
        <end position="1164"/>
    </location>
</feature>
<comment type="caution">
    <text evidence="4">The sequence shown here is derived from an EMBL/GenBank/DDBJ whole genome shotgun (WGS) entry which is preliminary data.</text>
</comment>
<evidence type="ECO:0000256" key="2">
    <source>
        <dbReference type="SAM" id="SignalP"/>
    </source>
</evidence>
<feature type="signal peptide" evidence="2">
    <location>
        <begin position="1"/>
        <end position="23"/>
    </location>
</feature>
<organism evidence="4 5">
    <name type="scientific">Mucilaginibacter boryungensis</name>
    <dbReference type="NCBI Taxonomy" id="768480"/>
    <lineage>
        <taxon>Bacteria</taxon>
        <taxon>Pseudomonadati</taxon>
        <taxon>Bacteroidota</taxon>
        <taxon>Sphingobacteriia</taxon>
        <taxon>Sphingobacteriales</taxon>
        <taxon>Sphingobacteriaceae</taxon>
        <taxon>Mucilaginibacter</taxon>
    </lineage>
</organism>
<evidence type="ECO:0000313" key="5">
    <source>
        <dbReference type="Proteomes" id="UP000632774"/>
    </source>
</evidence>
<dbReference type="Pfam" id="PF20041">
    <property type="entry name" value="DUF6443"/>
    <property type="match status" value="1"/>
</dbReference>
<dbReference type="Gene3D" id="2.180.10.10">
    <property type="entry name" value="RHS repeat-associated core"/>
    <property type="match status" value="1"/>
</dbReference>
<feature type="compositionally biased region" description="Basic and acidic residues" evidence="1">
    <location>
        <begin position="1136"/>
        <end position="1153"/>
    </location>
</feature>
<dbReference type="EMBL" id="JADFFM010000002">
    <property type="protein sequence ID" value="MBE9668237.1"/>
    <property type="molecule type" value="Genomic_DNA"/>
</dbReference>
<dbReference type="PANTHER" id="PTHR32305">
    <property type="match status" value="1"/>
</dbReference>
<keyword evidence="2" id="KW-0732">Signal</keyword>
<dbReference type="InterPro" id="IPR050708">
    <property type="entry name" value="T6SS_VgrG/RHS"/>
</dbReference>
<dbReference type="Proteomes" id="UP000632774">
    <property type="component" value="Unassembled WGS sequence"/>
</dbReference>
<accession>A0ABR9XLI4</accession>
<evidence type="ECO:0000313" key="4">
    <source>
        <dbReference type="EMBL" id="MBE9668237.1"/>
    </source>
</evidence>
<dbReference type="InterPro" id="IPR022385">
    <property type="entry name" value="Rhs_assc_core"/>
</dbReference>
<keyword evidence="5" id="KW-1185">Reference proteome</keyword>
<feature type="domain" description="DUF6443" evidence="3">
    <location>
        <begin position="97"/>
        <end position="226"/>
    </location>
</feature>
<sequence>MKSKLYHLIIAGLLGSMPFAALKAQTYVAAPVTGTITSGEYYHNTSITISATTTISPGIGQAVHYYIGAPDCVPLATALSANQNYIRTITPRIGGLTTDSQLSGLGTCDALQTVQYIDGLGRPLQTVQVKGNPLATADVVQPVAYDQFGREAMKYLPYTATGTPGAYRADALTGAQNTFYTTPSSGVATITAPFAQTVFEPSPLNRVLEQGAPGSTWQPAVNRTTTAGRTVVMDYLTNNSTALTDTANTRLVALYTAAINTDGSRTLSRANSNTATYDANQLTVTVSKDENWTNGRGGTTETYTDKEGHVVLKRTFNYKNSALEILSTYYVYDDLGQLAFVLPPGADPDNTAAISQTTLDNLCYQYRYDERSRLVEKRLPGKGWEYMVYNTLDQVVATQDANQRSQNQWVFTKYDALGRAVISGVWDNGSTAITRADLQGIINGQPTLWETAQSSGNGYTANAWPGSWTNTLAISYYDDYNIPGLPSAYNQHNSYSTMTRGLATASKTAILNPNGSISSDMLWKVNYYDDLGRNTKTYAQHYLGGIVSDYNYDEISSTYDFSNAVTTTERKHYAKNSGNTAAVLALTLTNSYVYDHMGRKTETHEKINNGADITISKSEFNEVGQLYAKHLHSTNGTSFLQDITYGYNERGWLKTSSANLFAMQLNYNDGTAKQYNGNIAEQYWGTPGSLSKNYSYTYDALNRLTAGNSNTAYTETGITYDKSGNLLTLNRAGGANAVTLSYDGYTGNQLTSVKNGAAQYRSYGTYDGNGNAPSDGQGHSIDYNLFNLPRNISSLNLGYTYDATGKKLRKTVNSTVTEYIDGIQYTGSNIDFVQTEEGRILNPTGTPNYEYTLTDHLGNSRVSFDSSHGGLTPTQTDDYYPFGLVSSQPNTTSPKNNYLYNKKELQDELGQYDYGARFYDPVIGRWTSMDPLAEKGRRWSPYNYGFDNPMRFTDPDGMWPDWGDVVAFGKGLGQSAVGSVTGVYNAVRHPINTVKAIASLGTTEGAVNMTMAAAGAVHKFKTGNSRVKANMIGNVVGDVAQLAIGTGEVKVATESVKVAEIAGDVEKVGGVANDVSKANDAFVVTKDGVALPKGEKYAIPEGMVENPNRPGSYGTMENGKFKEQLRIDPATPTGKKGPEVSHYHLDGGKEHHVPNGNDPGFNNH</sequence>
<dbReference type="PANTHER" id="PTHR32305:SF15">
    <property type="entry name" value="PROTEIN RHSA-RELATED"/>
    <property type="match status" value="1"/>
</dbReference>
<dbReference type="InterPro" id="IPR045619">
    <property type="entry name" value="DUF6443"/>
</dbReference>
<reference evidence="4 5" key="1">
    <citation type="submission" date="2020-10" db="EMBL/GenBank/DDBJ databases">
        <title>Mucilaginibacter mali sp. nov., isolated from rhizosphere soil of apple orchard.</title>
        <authorList>
            <person name="Lee J.-S."/>
            <person name="Kim H.S."/>
            <person name="Kim J.-S."/>
        </authorList>
    </citation>
    <scope>NUCLEOTIDE SEQUENCE [LARGE SCALE GENOMIC DNA]</scope>
    <source>
        <strain evidence="4 5">KCTC 23157</strain>
    </source>
</reference>
<dbReference type="NCBIfam" id="TIGR03696">
    <property type="entry name" value="Rhs_assc_core"/>
    <property type="match status" value="1"/>
</dbReference>
<proteinExistence type="predicted"/>
<name>A0ABR9XLI4_9SPHI</name>
<evidence type="ECO:0000259" key="3">
    <source>
        <dbReference type="Pfam" id="PF20041"/>
    </source>
</evidence>
<gene>
    <name evidence="4" type="ORF">IRJ18_17840</name>
</gene>